<reference evidence="4 5" key="1">
    <citation type="submission" date="2018-01" db="EMBL/GenBank/DDBJ databases">
        <title>Complete genome sequence of Salinigranum rubrum GX10T, an extremely halophilic archaeon isolated from a marine solar saltern.</title>
        <authorList>
            <person name="Han S."/>
        </authorList>
    </citation>
    <scope>NUCLEOTIDE SEQUENCE [LARGE SCALE GENOMIC DNA]</scope>
    <source>
        <strain evidence="4 5">GX10</strain>
    </source>
</reference>
<dbReference type="RefSeq" id="WP_103425464.1">
    <property type="nucleotide sequence ID" value="NZ_CP026309.1"/>
</dbReference>
<organism evidence="4 5">
    <name type="scientific">Salinigranum rubrum</name>
    <dbReference type="NCBI Taxonomy" id="755307"/>
    <lineage>
        <taxon>Archaea</taxon>
        <taxon>Methanobacteriati</taxon>
        <taxon>Methanobacteriota</taxon>
        <taxon>Stenosarchaea group</taxon>
        <taxon>Halobacteria</taxon>
        <taxon>Halobacteriales</taxon>
        <taxon>Haloferacaceae</taxon>
        <taxon>Salinigranum</taxon>
    </lineage>
</organism>
<evidence type="ECO:0000313" key="5">
    <source>
        <dbReference type="Proteomes" id="UP000236584"/>
    </source>
</evidence>
<evidence type="ECO:0000313" key="4">
    <source>
        <dbReference type="EMBL" id="AUV81776.1"/>
    </source>
</evidence>
<dbReference type="InterPro" id="IPR006015">
    <property type="entry name" value="Universal_stress_UspA"/>
</dbReference>
<dbReference type="Gene3D" id="3.40.50.620">
    <property type="entry name" value="HUPs"/>
    <property type="match status" value="1"/>
</dbReference>
<evidence type="ECO:0000259" key="3">
    <source>
        <dbReference type="Pfam" id="PF00582"/>
    </source>
</evidence>
<gene>
    <name evidence="4" type="ORF">C2R22_09040</name>
</gene>
<keyword evidence="5" id="KW-1185">Reference proteome</keyword>
<feature type="domain" description="UspA" evidence="3">
    <location>
        <begin position="1"/>
        <end position="139"/>
    </location>
</feature>
<feature type="region of interest" description="Disordered" evidence="2">
    <location>
        <begin position="140"/>
        <end position="159"/>
    </location>
</feature>
<name>A0A2I8VIL4_9EURY</name>
<dbReference type="PIRSF" id="PIRSF006276">
    <property type="entry name" value="UspA"/>
    <property type="match status" value="1"/>
</dbReference>
<dbReference type="PANTHER" id="PTHR46268:SF6">
    <property type="entry name" value="UNIVERSAL STRESS PROTEIN UP12"/>
    <property type="match status" value="1"/>
</dbReference>
<dbReference type="InterPro" id="IPR014729">
    <property type="entry name" value="Rossmann-like_a/b/a_fold"/>
</dbReference>
<sequence>MYDAILVPTDGSDAGDRAVEHAIELATAFDATVHALYVIDAALYSSLEAGVDAVITALESEGQAAVDDVADRCAGAGIDVQTAVVVGTVHRSIRSYVDENDIDLVVMGTHGRQGIERFLLGSVTERTVRTSQVPVLTVRAADDEREDADDGEEEADASV</sequence>
<dbReference type="Proteomes" id="UP000236584">
    <property type="component" value="Chromosome"/>
</dbReference>
<protein>
    <submittedName>
        <fullName evidence="4">Universal stress protein</fullName>
    </submittedName>
</protein>
<dbReference type="InterPro" id="IPR006016">
    <property type="entry name" value="UspA"/>
</dbReference>
<dbReference type="PRINTS" id="PR01438">
    <property type="entry name" value="UNVRSLSTRESS"/>
</dbReference>
<evidence type="ECO:0000256" key="2">
    <source>
        <dbReference type="SAM" id="MobiDB-lite"/>
    </source>
</evidence>
<proteinExistence type="inferred from homology"/>
<dbReference type="Pfam" id="PF00582">
    <property type="entry name" value="Usp"/>
    <property type="match status" value="1"/>
</dbReference>
<dbReference type="EMBL" id="CP026309">
    <property type="protein sequence ID" value="AUV81776.1"/>
    <property type="molecule type" value="Genomic_DNA"/>
</dbReference>
<dbReference type="SUPFAM" id="SSF52402">
    <property type="entry name" value="Adenine nucleotide alpha hydrolases-like"/>
    <property type="match status" value="1"/>
</dbReference>
<dbReference type="PANTHER" id="PTHR46268">
    <property type="entry name" value="STRESS RESPONSE PROTEIN NHAX"/>
    <property type="match status" value="1"/>
</dbReference>
<evidence type="ECO:0000256" key="1">
    <source>
        <dbReference type="ARBA" id="ARBA00008791"/>
    </source>
</evidence>
<accession>A0A2I8VIL4</accession>
<dbReference type="GeneID" id="35592232"/>
<dbReference type="KEGG" id="srub:C2R22_09040"/>
<dbReference type="AlphaFoldDB" id="A0A2I8VIL4"/>
<feature type="compositionally biased region" description="Acidic residues" evidence="2">
    <location>
        <begin position="143"/>
        <end position="159"/>
    </location>
</feature>
<comment type="similarity">
    <text evidence="1">Belongs to the universal stress protein A family.</text>
</comment>
<dbReference type="OrthoDB" id="105697at2157"/>
<dbReference type="CDD" id="cd00293">
    <property type="entry name" value="USP-like"/>
    <property type="match status" value="1"/>
</dbReference>